<dbReference type="EMBL" id="CP111022">
    <property type="protein sequence ID" value="WAR18597.1"/>
    <property type="molecule type" value="Genomic_DNA"/>
</dbReference>
<dbReference type="InterPro" id="IPR001611">
    <property type="entry name" value="Leu-rich_rpt"/>
</dbReference>
<feature type="region of interest" description="Disordered" evidence="2">
    <location>
        <begin position="1"/>
        <end position="75"/>
    </location>
</feature>
<dbReference type="InterPro" id="IPR052394">
    <property type="entry name" value="LRR-containing"/>
</dbReference>
<dbReference type="PANTHER" id="PTHR24114:SF2">
    <property type="entry name" value="F-BOX DOMAIN-CONTAINING PROTEIN-RELATED"/>
    <property type="match status" value="1"/>
</dbReference>
<feature type="compositionally biased region" description="Acidic residues" evidence="2">
    <location>
        <begin position="127"/>
        <end position="146"/>
    </location>
</feature>
<reference evidence="4" key="1">
    <citation type="submission" date="2022-11" db="EMBL/GenBank/DDBJ databases">
        <title>Centuries of genome instability and evolution in soft-shell clam transmissible cancer (bioRxiv).</title>
        <authorList>
            <person name="Hart S.F.M."/>
            <person name="Yonemitsu M.A."/>
            <person name="Giersch R.M."/>
            <person name="Beal B.F."/>
            <person name="Arriagada G."/>
            <person name="Davis B.W."/>
            <person name="Ostrander E.A."/>
            <person name="Goff S.P."/>
            <person name="Metzger M.J."/>
        </authorList>
    </citation>
    <scope>NUCLEOTIDE SEQUENCE</scope>
    <source>
        <strain evidence="4">MELC-2E11</strain>
        <tissue evidence="4">Siphon/mantle</tissue>
    </source>
</reference>
<feature type="compositionally biased region" description="Basic and acidic residues" evidence="2">
    <location>
        <begin position="48"/>
        <end position="57"/>
    </location>
</feature>
<dbReference type="InterPro" id="IPR002048">
    <property type="entry name" value="EF_hand_dom"/>
</dbReference>
<dbReference type="SMART" id="SM00368">
    <property type="entry name" value="LRR_RI"/>
    <property type="match status" value="7"/>
</dbReference>
<name>A0ABY7FC29_MYAAR</name>
<feature type="region of interest" description="Disordered" evidence="2">
    <location>
        <begin position="587"/>
        <end position="610"/>
    </location>
</feature>
<dbReference type="PROSITE" id="PS50222">
    <property type="entry name" value="EF_HAND_2"/>
    <property type="match status" value="1"/>
</dbReference>
<keyword evidence="5" id="KW-1185">Reference proteome</keyword>
<dbReference type="CDD" id="cd00051">
    <property type="entry name" value="EFh"/>
    <property type="match status" value="1"/>
</dbReference>
<dbReference type="InterPro" id="IPR032675">
    <property type="entry name" value="LRR_dom_sf"/>
</dbReference>
<evidence type="ECO:0000313" key="5">
    <source>
        <dbReference type="Proteomes" id="UP001164746"/>
    </source>
</evidence>
<dbReference type="InterPro" id="IPR018247">
    <property type="entry name" value="EF_Hand_1_Ca_BS"/>
</dbReference>
<dbReference type="SUPFAM" id="SSF52047">
    <property type="entry name" value="RNI-like"/>
    <property type="match status" value="1"/>
</dbReference>
<dbReference type="PROSITE" id="PS00018">
    <property type="entry name" value="EF_HAND_1"/>
    <property type="match status" value="1"/>
</dbReference>
<sequence length="625" mass="70424">MHQDNKAEVENYDIKSPMPGESPKVGGSPLPTVTPPRLQSPSKAKLQSRADSRKEDGLQSPLVQTPDAPRELNDKEPIFLTDISMREMSTINEDFEGVDCPDTRVASGMGGQGDGEGSGGSGVSSMSEEEEEEEELEEEYDTDLELEPDKWLNPELYDHDTTGVNRYLRMCTKLEIQPITYFLKHMQDRELIMKYHGLGPLGVKAMSDPLETNTTIERMDLEGNYMLGVGATYLANVLKDNVYVTQLILSENKMGNIGAKAICELLVENKTITYLDLKGNYIEDGVAENFYDMLSKNTDLKTLILRHNNFEDEGARWLRDSLMENDTLVTLDLSWNHFQWRGCCAIAEGMVENTGIKSLNLCMNGFGLEGSVSLEEMLKSNRTLLDLDISFCRIPLKGAPHIASGIQNNEALERLDIGYNQLQNEGGYVILVGEERNETAPLKHIDFGNLTVKPTFKKLADRLEEERGIEILYGGVMLDVTSFRCAKYDPWAAHANDPMTKLKQWLDKTNFRLVDLLLTFDRTGGLSIDLEELKNGIHNAGIDMTDIEIDLLMKKLDDDNSGTIDMKELMQGDELNTLAQREAIRYKEEQDRQDTDRRRQAKKGDPKDFQKIIQESDVIKPVSIV</sequence>
<dbReference type="InterPro" id="IPR011992">
    <property type="entry name" value="EF-hand-dom_pair"/>
</dbReference>
<dbReference type="Gene3D" id="1.10.238.10">
    <property type="entry name" value="EF-hand"/>
    <property type="match status" value="1"/>
</dbReference>
<proteinExistence type="predicted"/>
<organism evidence="4 5">
    <name type="scientific">Mya arenaria</name>
    <name type="common">Soft-shell clam</name>
    <dbReference type="NCBI Taxonomy" id="6604"/>
    <lineage>
        <taxon>Eukaryota</taxon>
        <taxon>Metazoa</taxon>
        <taxon>Spiralia</taxon>
        <taxon>Lophotrochozoa</taxon>
        <taxon>Mollusca</taxon>
        <taxon>Bivalvia</taxon>
        <taxon>Autobranchia</taxon>
        <taxon>Heteroconchia</taxon>
        <taxon>Euheterodonta</taxon>
        <taxon>Imparidentia</taxon>
        <taxon>Neoheterodontei</taxon>
        <taxon>Myida</taxon>
        <taxon>Myoidea</taxon>
        <taxon>Myidae</taxon>
        <taxon>Mya</taxon>
    </lineage>
</organism>
<feature type="compositionally biased region" description="Gly residues" evidence="2">
    <location>
        <begin position="108"/>
        <end position="122"/>
    </location>
</feature>
<accession>A0ABY7FC29</accession>
<evidence type="ECO:0000259" key="3">
    <source>
        <dbReference type="PROSITE" id="PS50222"/>
    </source>
</evidence>
<protein>
    <submittedName>
        <fullName evidence="4">LR74A-like protein</fullName>
    </submittedName>
</protein>
<dbReference type="Proteomes" id="UP001164746">
    <property type="component" value="Chromosome 11"/>
</dbReference>
<dbReference type="Pfam" id="PF13516">
    <property type="entry name" value="LRR_6"/>
    <property type="match status" value="5"/>
</dbReference>
<dbReference type="PANTHER" id="PTHR24114">
    <property type="entry name" value="LEUCINE RICH REPEAT FAMILY PROTEIN"/>
    <property type="match status" value="1"/>
</dbReference>
<dbReference type="Gene3D" id="3.80.10.10">
    <property type="entry name" value="Ribonuclease Inhibitor"/>
    <property type="match status" value="1"/>
</dbReference>
<evidence type="ECO:0000313" key="4">
    <source>
        <dbReference type="EMBL" id="WAR18597.1"/>
    </source>
</evidence>
<evidence type="ECO:0000256" key="2">
    <source>
        <dbReference type="SAM" id="MobiDB-lite"/>
    </source>
</evidence>
<feature type="compositionally biased region" description="Basic and acidic residues" evidence="2">
    <location>
        <begin position="1"/>
        <end position="13"/>
    </location>
</feature>
<evidence type="ECO:0000256" key="1">
    <source>
        <dbReference type="ARBA" id="ARBA00022837"/>
    </source>
</evidence>
<dbReference type="SUPFAM" id="SSF47473">
    <property type="entry name" value="EF-hand"/>
    <property type="match status" value="1"/>
</dbReference>
<gene>
    <name evidence="4" type="ORF">MAR_000435</name>
</gene>
<feature type="domain" description="EF-hand" evidence="3">
    <location>
        <begin position="544"/>
        <end position="579"/>
    </location>
</feature>
<keyword evidence="1" id="KW-0106">Calcium</keyword>
<feature type="region of interest" description="Disordered" evidence="2">
    <location>
        <begin position="95"/>
        <end position="155"/>
    </location>
</feature>